<feature type="transmembrane region" description="Helical" evidence="5">
    <location>
        <begin position="157"/>
        <end position="178"/>
    </location>
</feature>
<feature type="transmembrane region" description="Helical" evidence="5">
    <location>
        <begin position="198"/>
        <end position="222"/>
    </location>
</feature>
<dbReference type="HOGENOM" id="CLU_961807_0_0_6"/>
<dbReference type="InterPro" id="IPR023380">
    <property type="entry name" value="DsbB-like_sf"/>
</dbReference>
<evidence type="ECO:0000256" key="3">
    <source>
        <dbReference type="ARBA" id="ARBA00022989"/>
    </source>
</evidence>
<proteinExistence type="predicted"/>
<evidence type="ECO:0000256" key="4">
    <source>
        <dbReference type="ARBA" id="ARBA00023136"/>
    </source>
</evidence>
<evidence type="ECO:0000256" key="1">
    <source>
        <dbReference type="ARBA" id="ARBA00004141"/>
    </source>
</evidence>
<feature type="chain" id="PRO_5002858019" evidence="6">
    <location>
        <begin position="27"/>
        <end position="289"/>
    </location>
</feature>
<feature type="transmembrane region" description="Helical" evidence="5">
    <location>
        <begin position="258"/>
        <end position="280"/>
    </location>
</feature>
<dbReference type="GO" id="GO:0015035">
    <property type="term" value="F:protein-disulfide reductase activity"/>
    <property type="evidence" value="ECO:0007669"/>
    <property type="project" value="InterPro"/>
</dbReference>
<dbReference type="STRING" id="243159.AFE_1016"/>
<dbReference type="PROSITE" id="PS51257">
    <property type="entry name" value="PROKAR_LIPOPROTEIN"/>
    <property type="match status" value="1"/>
</dbReference>
<feature type="transmembrane region" description="Helical" evidence="5">
    <location>
        <begin position="234"/>
        <end position="252"/>
    </location>
</feature>
<gene>
    <name evidence="7" type="ordered locus">AFE_1016</name>
</gene>
<evidence type="ECO:0000313" key="7">
    <source>
        <dbReference type="EMBL" id="ACK80091.1"/>
    </source>
</evidence>
<dbReference type="SUPFAM" id="SSF158442">
    <property type="entry name" value="DsbB-like"/>
    <property type="match status" value="1"/>
</dbReference>
<keyword evidence="7" id="KW-0449">Lipoprotein</keyword>
<dbReference type="GO" id="GO:0006457">
    <property type="term" value="P:protein folding"/>
    <property type="evidence" value="ECO:0007669"/>
    <property type="project" value="InterPro"/>
</dbReference>
<dbReference type="EMBL" id="CP001219">
    <property type="protein sequence ID" value="ACK80091.1"/>
    <property type="molecule type" value="Genomic_DNA"/>
</dbReference>
<keyword evidence="2 5" id="KW-0812">Transmembrane</keyword>
<name>B7J7J1_ACIF2</name>
<dbReference type="Pfam" id="PF02600">
    <property type="entry name" value="DsbB"/>
    <property type="match status" value="1"/>
</dbReference>
<dbReference type="Gene3D" id="1.20.1550.10">
    <property type="entry name" value="DsbB-like"/>
    <property type="match status" value="1"/>
</dbReference>
<feature type="transmembrane region" description="Helical" evidence="5">
    <location>
        <begin position="101"/>
        <end position="120"/>
    </location>
</feature>
<protein>
    <submittedName>
        <fullName evidence="7">Lipoprotein, putative</fullName>
    </submittedName>
</protein>
<dbReference type="KEGG" id="afr:AFE_1016"/>
<dbReference type="GO" id="GO:0016020">
    <property type="term" value="C:membrane"/>
    <property type="evidence" value="ECO:0007669"/>
    <property type="project" value="UniProtKB-SubCell"/>
</dbReference>
<dbReference type="AlphaFoldDB" id="B7J7J1"/>
<dbReference type="eggNOG" id="ENOG5031FM0">
    <property type="taxonomic scope" value="Bacteria"/>
</dbReference>
<dbReference type="InterPro" id="IPR003752">
    <property type="entry name" value="DiS_bond_form_DsbB/BdbC"/>
</dbReference>
<accession>B7J7J1</accession>
<evidence type="ECO:0000313" key="8">
    <source>
        <dbReference type="Proteomes" id="UP000001362"/>
    </source>
</evidence>
<keyword evidence="6" id="KW-0732">Signal</keyword>
<evidence type="ECO:0000256" key="5">
    <source>
        <dbReference type="SAM" id="Phobius"/>
    </source>
</evidence>
<dbReference type="Proteomes" id="UP000001362">
    <property type="component" value="Chromosome"/>
</dbReference>
<reference evidence="7 8" key="1">
    <citation type="journal article" date="2008" name="BMC Genomics">
        <title>Acidithiobacillus ferrooxidans metabolism: from genome sequence to industrial applications.</title>
        <authorList>
            <person name="Valdes J."/>
            <person name="Pedroso I."/>
            <person name="Quatrini R."/>
            <person name="Dodson R.J."/>
            <person name="Tettelin H."/>
            <person name="Blake R.II."/>
            <person name="Eisen J.A."/>
            <person name="Holmes D.S."/>
        </authorList>
    </citation>
    <scope>NUCLEOTIDE SEQUENCE [LARGE SCALE GENOMIC DNA]</scope>
    <source>
        <strain evidence="8">ATCC 23270 / DSM 14882 / CIP 104768 / NCIMB 8455</strain>
    </source>
</reference>
<feature type="signal peptide" evidence="6">
    <location>
        <begin position="1"/>
        <end position="26"/>
    </location>
</feature>
<evidence type="ECO:0000256" key="2">
    <source>
        <dbReference type="ARBA" id="ARBA00022692"/>
    </source>
</evidence>
<sequence>MRGIGFLSRFGSSIAALFSAGAGACAGGVCAVGAQAGASLLGAGASGGLASMAAASGAPIFDLAPAIAPSAVLPWWIKLAVVVLIGSIAYTAASLRETPRLAVLATLGGILVVVAEMRWLPGGNSTEYSVMATGMVPLLFAPLLARVDLPKFIRWELRLLVGLLALVAIAVALGLQMIKGWQPCPLCWLDRGALLGVAVGALGGFDRLLLAGVMGGLAGSLAQIIEMQHASTSLAHVCTLISAGGPSCGVAGSQVLWFAPIGIETAGLFVLLWAMSFWLLRPLLLGKAR</sequence>
<keyword evidence="4 5" id="KW-0472">Membrane</keyword>
<keyword evidence="3 5" id="KW-1133">Transmembrane helix</keyword>
<evidence type="ECO:0000256" key="6">
    <source>
        <dbReference type="SAM" id="SignalP"/>
    </source>
</evidence>
<keyword evidence="8" id="KW-1185">Reference proteome</keyword>
<dbReference type="GeneID" id="65280325"/>
<feature type="transmembrane region" description="Helical" evidence="5">
    <location>
        <begin position="75"/>
        <end position="94"/>
    </location>
</feature>
<dbReference type="PaxDb" id="243159-AFE_1016"/>
<organism evidence="7 8">
    <name type="scientific">Acidithiobacillus ferrooxidans (strain ATCC 23270 / DSM 14882 / CIP 104768 / NCIMB 8455)</name>
    <name type="common">Ferrobacillus ferrooxidans (strain ATCC 23270)</name>
    <dbReference type="NCBI Taxonomy" id="243159"/>
    <lineage>
        <taxon>Bacteria</taxon>
        <taxon>Pseudomonadati</taxon>
        <taxon>Pseudomonadota</taxon>
        <taxon>Acidithiobacillia</taxon>
        <taxon>Acidithiobacillales</taxon>
        <taxon>Acidithiobacillaceae</taxon>
        <taxon>Acidithiobacillus</taxon>
    </lineage>
</organism>
<feature type="transmembrane region" description="Helical" evidence="5">
    <location>
        <begin position="126"/>
        <end position="145"/>
    </location>
</feature>
<comment type="subcellular location">
    <subcellularLocation>
        <location evidence="1">Membrane</location>
        <topology evidence="1">Multi-pass membrane protein</topology>
    </subcellularLocation>
</comment>
<dbReference type="RefSeq" id="WP_012606727.1">
    <property type="nucleotide sequence ID" value="NC_011761.1"/>
</dbReference>